<name>A0A7X5XCP5_STRMQ</name>
<feature type="domain" description="Orc1-like AAA ATPase" evidence="3">
    <location>
        <begin position="2"/>
        <end position="130"/>
    </location>
</feature>
<dbReference type="Pfam" id="PF13191">
    <property type="entry name" value="AAA_16"/>
    <property type="match status" value="1"/>
</dbReference>
<dbReference type="InterPro" id="IPR027417">
    <property type="entry name" value="P-loop_NTPase"/>
</dbReference>
<evidence type="ECO:0000256" key="1">
    <source>
        <dbReference type="ARBA" id="ARBA00022741"/>
    </source>
</evidence>
<evidence type="ECO:0000313" key="5">
    <source>
        <dbReference type="Proteomes" id="UP000536624"/>
    </source>
</evidence>
<dbReference type="Proteomes" id="UP000536624">
    <property type="component" value="Unassembled WGS sequence"/>
</dbReference>
<dbReference type="PANTHER" id="PTHR16305">
    <property type="entry name" value="TESTICULAR SOLUBLE ADENYLYL CYCLASE"/>
    <property type="match status" value="1"/>
</dbReference>
<dbReference type="PANTHER" id="PTHR16305:SF35">
    <property type="entry name" value="TRANSCRIPTIONAL ACTIVATOR DOMAIN"/>
    <property type="match status" value="1"/>
</dbReference>
<keyword evidence="1" id="KW-0547">Nucleotide-binding</keyword>
<organism evidence="4 5">
    <name type="scientific">Streptomyces malaysiensis</name>
    <dbReference type="NCBI Taxonomy" id="92644"/>
    <lineage>
        <taxon>Bacteria</taxon>
        <taxon>Bacillati</taxon>
        <taxon>Actinomycetota</taxon>
        <taxon>Actinomycetes</taxon>
        <taxon>Kitasatosporales</taxon>
        <taxon>Streptomycetaceae</taxon>
        <taxon>Streptomyces</taxon>
        <taxon>Streptomyces violaceusniger group</taxon>
    </lineage>
</organism>
<accession>A0A7X5XCP5</accession>
<dbReference type="SUPFAM" id="SSF52540">
    <property type="entry name" value="P-loop containing nucleoside triphosphate hydrolases"/>
    <property type="match status" value="1"/>
</dbReference>
<dbReference type="InterPro" id="IPR041664">
    <property type="entry name" value="AAA_16"/>
</dbReference>
<evidence type="ECO:0000313" key="4">
    <source>
        <dbReference type="EMBL" id="NIY70804.1"/>
    </source>
</evidence>
<dbReference type="AlphaFoldDB" id="A0A7X5XCP5"/>
<evidence type="ECO:0000256" key="2">
    <source>
        <dbReference type="ARBA" id="ARBA00022840"/>
    </source>
</evidence>
<comment type="caution">
    <text evidence="4">The sequence shown here is derived from an EMBL/GenBank/DDBJ whole genome shotgun (WGS) entry which is preliminary data.</text>
</comment>
<keyword evidence="2" id="KW-0067">ATP-binding</keyword>
<dbReference type="GO" id="GO:0004016">
    <property type="term" value="F:adenylate cyclase activity"/>
    <property type="evidence" value="ECO:0007669"/>
    <property type="project" value="TreeGrafter"/>
</dbReference>
<dbReference type="GO" id="GO:0005737">
    <property type="term" value="C:cytoplasm"/>
    <property type="evidence" value="ECO:0007669"/>
    <property type="project" value="TreeGrafter"/>
</dbReference>
<dbReference type="EMBL" id="JAALLH010000003">
    <property type="protein sequence ID" value="NIY70804.1"/>
    <property type="molecule type" value="Genomic_DNA"/>
</dbReference>
<protein>
    <submittedName>
        <fullName evidence="4">LuxR family transcriptional regulator</fullName>
    </submittedName>
</protein>
<proteinExistence type="predicted"/>
<sequence length="326" mass="35029">MLCGIPGIGKSALLEYAVHSASGFRVVRVAGIEIEQELPYAALHQMYSALRSHTVVLPPPQRKALAVIFGAEAGEAPDRLMVDLAVLGLLSAAAVDQPLLCVLDDAQWLDSASAQVMSFVAHRISAEPLAIAFATRPPNQLLNSLPEITLRGLRPADARALLLSALHAPLDEPVTERILAEARGNPLTLTELPRMAAPNQFAGGFSRPDALALSEQIEPGYRQRVASLPPDTRTLLLVAAAEPEGDVSLLWRAARYLGIAPSAFDAAETDGLVEVREKVTFLHPLARSALYRAAGLAQRQAAHRVLANVTDPETDPEWRAWHLEGS</sequence>
<dbReference type="GO" id="GO:0005524">
    <property type="term" value="F:ATP binding"/>
    <property type="evidence" value="ECO:0007669"/>
    <property type="project" value="UniProtKB-KW"/>
</dbReference>
<reference evidence="4 5" key="1">
    <citation type="submission" date="2020-02" db="EMBL/GenBank/DDBJ databases">
        <title>Streptomyces malaysiensis DSM14702 (JHCC583434, PFL_A843) Genome sequencing and assembly.</title>
        <authorList>
            <person name="Samborskyy M."/>
        </authorList>
    </citation>
    <scope>NUCLEOTIDE SEQUENCE [LARGE SCALE GENOMIC DNA]</scope>
    <source>
        <strain evidence="4 5">DSM 14702</strain>
    </source>
</reference>
<evidence type="ECO:0000259" key="3">
    <source>
        <dbReference type="Pfam" id="PF13191"/>
    </source>
</evidence>
<gene>
    <name evidence="4" type="ORF">SMALB_8986</name>
</gene>